<organism evidence="2 3">
    <name type="scientific">Trinickia fusca</name>
    <dbReference type="NCBI Taxonomy" id="2419777"/>
    <lineage>
        <taxon>Bacteria</taxon>
        <taxon>Pseudomonadati</taxon>
        <taxon>Pseudomonadota</taxon>
        <taxon>Betaproteobacteria</taxon>
        <taxon>Burkholderiales</taxon>
        <taxon>Burkholderiaceae</taxon>
        <taxon>Trinickia</taxon>
    </lineage>
</organism>
<gene>
    <name evidence="2" type="ORF">D7S89_05120</name>
</gene>
<keyword evidence="2" id="KW-0808">Transferase</keyword>
<evidence type="ECO:0000313" key="2">
    <source>
        <dbReference type="EMBL" id="RKP50489.1"/>
    </source>
</evidence>
<reference evidence="2 3" key="1">
    <citation type="submission" date="2018-10" db="EMBL/GenBank/DDBJ databases">
        <title>Paraburkholderia sp. 7MK8-2, isolated from soil.</title>
        <authorList>
            <person name="Gao Z.-H."/>
            <person name="Qiu L.-H."/>
        </authorList>
    </citation>
    <scope>NUCLEOTIDE SEQUENCE [LARGE SCALE GENOMIC DNA]</scope>
    <source>
        <strain evidence="2 3">7MK8-2</strain>
    </source>
</reference>
<dbReference type="Gene3D" id="3.40.630.30">
    <property type="match status" value="1"/>
</dbReference>
<dbReference type="GO" id="GO:0016747">
    <property type="term" value="F:acyltransferase activity, transferring groups other than amino-acyl groups"/>
    <property type="evidence" value="ECO:0007669"/>
    <property type="project" value="InterPro"/>
</dbReference>
<comment type="caution">
    <text evidence="2">The sequence shown here is derived from an EMBL/GenBank/DDBJ whole genome shotgun (WGS) entry which is preliminary data.</text>
</comment>
<keyword evidence="3" id="KW-1185">Reference proteome</keyword>
<dbReference type="OrthoDB" id="9025386at2"/>
<dbReference type="InterPro" id="IPR000182">
    <property type="entry name" value="GNAT_dom"/>
</dbReference>
<sequence length="180" mass="19435">MTEPIELRTARPDDYAAIVALQKANVIHNLSEAEQRGGFLSAEIPEDKLSTIALETGIVVAYDGSEFAGFVCISRLAHWHGNAIIDALVTSLGEEATFEPARTCLLGPGCLAQSARGKGVIGQLIEHAIATAKPRFRTAITFIAADNERSLRATEKIGYRAANRFVVSGREYCGFWLALS</sequence>
<dbReference type="Pfam" id="PF00583">
    <property type="entry name" value="Acetyltransf_1"/>
    <property type="match status" value="1"/>
</dbReference>
<dbReference type="RefSeq" id="WP_121276300.1">
    <property type="nucleotide sequence ID" value="NZ_RBZV01000002.1"/>
</dbReference>
<evidence type="ECO:0000313" key="3">
    <source>
        <dbReference type="Proteomes" id="UP000280434"/>
    </source>
</evidence>
<protein>
    <submittedName>
        <fullName evidence="2">GNAT family N-acetyltransferase</fullName>
    </submittedName>
</protein>
<dbReference type="EMBL" id="RBZV01000002">
    <property type="protein sequence ID" value="RKP50489.1"/>
    <property type="molecule type" value="Genomic_DNA"/>
</dbReference>
<accession>A0A494XQN3</accession>
<dbReference type="SUPFAM" id="SSF55729">
    <property type="entry name" value="Acyl-CoA N-acyltransferases (Nat)"/>
    <property type="match status" value="1"/>
</dbReference>
<dbReference type="InterPro" id="IPR016181">
    <property type="entry name" value="Acyl_CoA_acyltransferase"/>
</dbReference>
<feature type="domain" description="N-acetyltransferase" evidence="1">
    <location>
        <begin position="5"/>
        <end position="180"/>
    </location>
</feature>
<name>A0A494XQN3_9BURK</name>
<proteinExistence type="predicted"/>
<dbReference type="AlphaFoldDB" id="A0A494XQN3"/>
<dbReference type="PROSITE" id="PS51186">
    <property type="entry name" value="GNAT"/>
    <property type="match status" value="1"/>
</dbReference>
<evidence type="ECO:0000259" key="1">
    <source>
        <dbReference type="PROSITE" id="PS51186"/>
    </source>
</evidence>
<dbReference type="Proteomes" id="UP000280434">
    <property type="component" value="Unassembled WGS sequence"/>
</dbReference>